<dbReference type="Pfam" id="PF01648">
    <property type="entry name" value="ACPS"/>
    <property type="match status" value="1"/>
</dbReference>
<protein>
    <submittedName>
        <fullName evidence="5">4'-phosphopantetheinyl transferase superfamily protein</fullName>
    </submittedName>
</protein>
<dbReference type="Pfam" id="PF22624">
    <property type="entry name" value="AASDHPPT_N"/>
    <property type="match status" value="1"/>
</dbReference>
<keyword evidence="6" id="KW-1185">Reference proteome</keyword>
<gene>
    <name evidence="5" type="ORF">HHU12_05800</name>
</gene>
<dbReference type="GO" id="GO:0005829">
    <property type="term" value="C:cytosol"/>
    <property type="evidence" value="ECO:0007669"/>
    <property type="project" value="TreeGrafter"/>
</dbReference>
<dbReference type="SUPFAM" id="SSF56214">
    <property type="entry name" value="4'-phosphopantetheinyl transferase"/>
    <property type="match status" value="2"/>
</dbReference>
<dbReference type="InterPro" id="IPR037143">
    <property type="entry name" value="4-PPantetheinyl_Trfase_dom_sf"/>
</dbReference>
<dbReference type="Gene3D" id="3.90.470.20">
    <property type="entry name" value="4'-phosphopantetheinyl transferase domain"/>
    <property type="match status" value="2"/>
</dbReference>
<sequence length="203" mass="23540">MSKTYKIITTTVDAVKGDISLLDGEELKRYKRFISDIKKEEFLTARTFLKHALAKELKVAPKQISLSYSDNGKPFLSKIYGDFHFNLSHSNGYIVLATSNHEIGVDLEPISALDEEKLKWFLSDQELKEVKSIKDASQRKFALFQLFTMKEAFIKATDKSFLLDTFTFWYINNQWELQIEGENNWKFDIKTIGNELVVAICYK</sequence>
<feature type="domain" description="4'-phosphopantetheinyl transferase" evidence="3">
    <location>
        <begin position="103"/>
        <end position="201"/>
    </location>
</feature>
<dbReference type="GO" id="GO:0008897">
    <property type="term" value="F:holo-[acyl-carrier-protein] synthase activity"/>
    <property type="evidence" value="ECO:0007669"/>
    <property type="project" value="InterPro"/>
</dbReference>
<keyword evidence="2 5" id="KW-0808">Transferase</keyword>
<dbReference type="GO" id="GO:0000287">
    <property type="term" value="F:magnesium ion binding"/>
    <property type="evidence" value="ECO:0007669"/>
    <property type="project" value="InterPro"/>
</dbReference>
<dbReference type="PANTHER" id="PTHR12215:SF10">
    <property type="entry name" value="L-AMINOADIPATE-SEMIALDEHYDE DEHYDROGENASE-PHOSPHOPANTETHEINYL TRANSFERASE"/>
    <property type="match status" value="1"/>
</dbReference>
<reference evidence="5 6" key="1">
    <citation type="submission" date="2020-04" db="EMBL/GenBank/DDBJ databases">
        <title>Flammeovirga sp. SR4, a novel species isolated from seawater.</title>
        <authorList>
            <person name="Wang X."/>
        </authorList>
    </citation>
    <scope>NUCLEOTIDE SEQUENCE [LARGE SCALE GENOMIC DNA]</scope>
    <source>
        <strain evidence="5 6">ATCC 23126</strain>
    </source>
</reference>
<evidence type="ECO:0000259" key="3">
    <source>
        <dbReference type="Pfam" id="PF01648"/>
    </source>
</evidence>
<dbReference type="RefSeq" id="WP_169655810.1">
    <property type="nucleotide sequence ID" value="NZ_JABANE010000011.1"/>
</dbReference>
<name>A0A7X9RR51_9BACT</name>
<dbReference type="EMBL" id="JABANE010000011">
    <property type="protein sequence ID" value="NME67473.1"/>
    <property type="molecule type" value="Genomic_DNA"/>
</dbReference>
<comment type="similarity">
    <text evidence="1">Belongs to the P-Pant transferase superfamily. Gsp/Sfp/HetI/AcpT family.</text>
</comment>
<accession>A0A7X9RR51</accession>
<evidence type="ECO:0000259" key="4">
    <source>
        <dbReference type="Pfam" id="PF22624"/>
    </source>
</evidence>
<dbReference type="PANTHER" id="PTHR12215">
    <property type="entry name" value="PHOSPHOPANTETHEINE TRANSFERASE"/>
    <property type="match status" value="1"/>
</dbReference>
<dbReference type="GO" id="GO:0019878">
    <property type="term" value="P:lysine biosynthetic process via aminoadipic acid"/>
    <property type="evidence" value="ECO:0007669"/>
    <property type="project" value="TreeGrafter"/>
</dbReference>
<dbReference type="Proteomes" id="UP000576082">
    <property type="component" value="Unassembled WGS sequence"/>
</dbReference>
<dbReference type="InterPro" id="IPR055066">
    <property type="entry name" value="AASDHPPT_N"/>
</dbReference>
<dbReference type="InterPro" id="IPR008278">
    <property type="entry name" value="4-PPantetheinyl_Trfase_dom"/>
</dbReference>
<feature type="domain" description="4'-phosphopantetheinyl transferase N-terminal" evidence="4">
    <location>
        <begin position="19"/>
        <end position="100"/>
    </location>
</feature>
<evidence type="ECO:0000313" key="6">
    <source>
        <dbReference type="Proteomes" id="UP000576082"/>
    </source>
</evidence>
<organism evidence="5 6">
    <name type="scientific">Flammeovirga aprica JL-4</name>
    <dbReference type="NCBI Taxonomy" id="694437"/>
    <lineage>
        <taxon>Bacteria</taxon>
        <taxon>Pseudomonadati</taxon>
        <taxon>Bacteroidota</taxon>
        <taxon>Cytophagia</taxon>
        <taxon>Cytophagales</taxon>
        <taxon>Flammeovirgaceae</taxon>
        <taxon>Flammeovirga</taxon>
    </lineage>
</organism>
<evidence type="ECO:0000313" key="5">
    <source>
        <dbReference type="EMBL" id="NME67473.1"/>
    </source>
</evidence>
<evidence type="ECO:0000256" key="1">
    <source>
        <dbReference type="ARBA" id="ARBA00010990"/>
    </source>
</evidence>
<comment type="caution">
    <text evidence="5">The sequence shown here is derived from an EMBL/GenBank/DDBJ whole genome shotgun (WGS) entry which is preliminary data.</text>
</comment>
<dbReference type="InterPro" id="IPR050559">
    <property type="entry name" value="P-Pant_transferase_sf"/>
</dbReference>
<proteinExistence type="inferred from homology"/>
<dbReference type="AlphaFoldDB" id="A0A7X9RR51"/>
<evidence type="ECO:0000256" key="2">
    <source>
        <dbReference type="ARBA" id="ARBA00022679"/>
    </source>
</evidence>